<feature type="compositionally biased region" description="Basic residues" evidence="4">
    <location>
        <begin position="369"/>
        <end position="384"/>
    </location>
</feature>
<evidence type="ECO:0000313" key="7">
    <source>
        <dbReference type="Proteomes" id="UP000249557"/>
    </source>
</evidence>
<evidence type="ECO:0000313" key="6">
    <source>
        <dbReference type="EMBL" id="PZO86831.1"/>
    </source>
</evidence>
<dbReference type="Gene3D" id="2.40.50.140">
    <property type="entry name" value="Nucleic acid-binding proteins"/>
    <property type="match status" value="1"/>
</dbReference>
<keyword evidence="2" id="KW-0378">Hydrolase</keyword>
<dbReference type="CDD" id="cd04471">
    <property type="entry name" value="S1_RNase_R"/>
    <property type="match status" value="1"/>
</dbReference>
<dbReference type="AlphaFoldDB" id="A0A2W5BUQ2"/>
<dbReference type="InterPro" id="IPR022966">
    <property type="entry name" value="RNase_II/R_CS"/>
</dbReference>
<feature type="compositionally biased region" description="Basic and acidic residues" evidence="4">
    <location>
        <begin position="357"/>
        <end position="368"/>
    </location>
</feature>
<dbReference type="GO" id="GO:0004540">
    <property type="term" value="F:RNA nuclease activity"/>
    <property type="evidence" value="ECO:0007669"/>
    <property type="project" value="InterPro"/>
</dbReference>
<proteinExistence type="predicted"/>
<evidence type="ECO:0000256" key="1">
    <source>
        <dbReference type="ARBA" id="ARBA00022722"/>
    </source>
</evidence>
<dbReference type="InterPro" id="IPR001900">
    <property type="entry name" value="RNase_II/R"/>
</dbReference>
<gene>
    <name evidence="6" type="ORF">DI626_05480</name>
</gene>
<keyword evidence="1" id="KW-0540">Nuclease</keyword>
<keyword evidence="3" id="KW-0269">Exonuclease</keyword>
<sequence length="384" mass="42593">VQAAKDGESHELTDPLMETIIKPLYEVYGILDKARIARGALDLDLPERQILIDKDGNMTGVRNRSRYDSHKLIEEFMILANVAAAKALESKNAPCVYRVHDKPTATKLDNAREFLETFGLSLPKAGAAVKPAQINQLLQKAKENPYSHLVSEMILRTQSQAIYSPENIGHFGLALDKYAHFTSPIRRYADLLVHRSLIRAYGLGAGGLSDEEEVTLEERADHISQTERTSAEAERAAVDRFTAKWMSTRIGQEFTGKINGVTRFGLFVTLDENGADGLVPIRTLPADYYTHDEQQHALIGQRTKRTYRLGASLTIRVVEADGFTGSSVFEVVGKDGADLPGIKFKNSNNSLQKGRPRSKDTSSKDRKGPPGKKSFKNKGGKKRR</sequence>
<dbReference type="InterPro" id="IPR050180">
    <property type="entry name" value="RNR_Ribonuclease"/>
</dbReference>
<feature type="domain" description="S1 motif" evidence="5">
    <location>
        <begin position="251"/>
        <end position="321"/>
    </location>
</feature>
<evidence type="ECO:0000256" key="2">
    <source>
        <dbReference type="ARBA" id="ARBA00022801"/>
    </source>
</evidence>
<dbReference type="GO" id="GO:0004527">
    <property type="term" value="F:exonuclease activity"/>
    <property type="evidence" value="ECO:0007669"/>
    <property type="project" value="UniProtKB-KW"/>
</dbReference>
<dbReference type="PANTHER" id="PTHR23355:SF9">
    <property type="entry name" value="DIS3-LIKE EXONUCLEASE 2"/>
    <property type="match status" value="1"/>
</dbReference>
<name>A0A2W5BUQ2_9BACT</name>
<dbReference type="SMART" id="SM00316">
    <property type="entry name" value="S1"/>
    <property type="match status" value="1"/>
</dbReference>
<organism evidence="6 7">
    <name type="scientific">Micavibrio aeruginosavorus</name>
    <dbReference type="NCBI Taxonomy" id="349221"/>
    <lineage>
        <taxon>Bacteria</taxon>
        <taxon>Pseudomonadati</taxon>
        <taxon>Bdellovibrionota</taxon>
        <taxon>Bdellovibrionia</taxon>
        <taxon>Bdellovibrionales</taxon>
        <taxon>Pseudobdellovibrionaceae</taxon>
        <taxon>Micavibrio</taxon>
    </lineage>
</organism>
<dbReference type="GO" id="GO:0006402">
    <property type="term" value="P:mRNA catabolic process"/>
    <property type="evidence" value="ECO:0007669"/>
    <property type="project" value="TreeGrafter"/>
</dbReference>
<dbReference type="Pfam" id="PF00575">
    <property type="entry name" value="S1"/>
    <property type="match status" value="1"/>
</dbReference>
<dbReference type="PROSITE" id="PS01175">
    <property type="entry name" value="RIBONUCLEASE_II"/>
    <property type="match status" value="1"/>
</dbReference>
<evidence type="ECO:0000256" key="4">
    <source>
        <dbReference type="SAM" id="MobiDB-lite"/>
    </source>
</evidence>
<dbReference type="InterPro" id="IPR012340">
    <property type="entry name" value="NA-bd_OB-fold"/>
</dbReference>
<evidence type="ECO:0000256" key="3">
    <source>
        <dbReference type="ARBA" id="ARBA00022839"/>
    </source>
</evidence>
<dbReference type="SUPFAM" id="SSF50249">
    <property type="entry name" value="Nucleic acid-binding proteins"/>
    <property type="match status" value="2"/>
</dbReference>
<dbReference type="GO" id="GO:0003723">
    <property type="term" value="F:RNA binding"/>
    <property type="evidence" value="ECO:0007669"/>
    <property type="project" value="InterPro"/>
</dbReference>
<accession>A0A2W5BUQ2</accession>
<dbReference type="GO" id="GO:0005829">
    <property type="term" value="C:cytosol"/>
    <property type="evidence" value="ECO:0007669"/>
    <property type="project" value="TreeGrafter"/>
</dbReference>
<reference evidence="6 7" key="1">
    <citation type="submission" date="2017-08" db="EMBL/GenBank/DDBJ databases">
        <title>Infants hospitalized years apart are colonized by the same room-sourced microbial strains.</title>
        <authorList>
            <person name="Brooks B."/>
            <person name="Olm M.R."/>
            <person name="Firek B.A."/>
            <person name="Baker R."/>
            <person name="Thomas B.C."/>
            <person name="Morowitz M.J."/>
            <person name="Banfield J.F."/>
        </authorList>
    </citation>
    <scope>NUCLEOTIDE SEQUENCE [LARGE SCALE GENOMIC DNA]</scope>
    <source>
        <strain evidence="6">S2_018_000_R2_104</strain>
    </source>
</reference>
<dbReference type="EMBL" id="QFNK01000089">
    <property type="protein sequence ID" value="PZO86831.1"/>
    <property type="molecule type" value="Genomic_DNA"/>
</dbReference>
<dbReference type="InterPro" id="IPR003029">
    <property type="entry name" value="S1_domain"/>
</dbReference>
<dbReference type="PROSITE" id="PS50126">
    <property type="entry name" value="S1"/>
    <property type="match status" value="1"/>
</dbReference>
<dbReference type="SMART" id="SM00955">
    <property type="entry name" value="RNB"/>
    <property type="match status" value="1"/>
</dbReference>
<evidence type="ECO:0000259" key="5">
    <source>
        <dbReference type="PROSITE" id="PS50126"/>
    </source>
</evidence>
<protein>
    <submittedName>
        <fullName evidence="6">Ribonuclease R</fullName>
    </submittedName>
</protein>
<feature type="non-terminal residue" evidence="6">
    <location>
        <position position="1"/>
    </location>
</feature>
<feature type="region of interest" description="Disordered" evidence="4">
    <location>
        <begin position="341"/>
        <end position="384"/>
    </location>
</feature>
<dbReference type="Pfam" id="PF00773">
    <property type="entry name" value="RNB"/>
    <property type="match status" value="1"/>
</dbReference>
<dbReference type="PANTHER" id="PTHR23355">
    <property type="entry name" value="RIBONUCLEASE"/>
    <property type="match status" value="1"/>
</dbReference>
<dbReference type="Proteomes" id="UP000249557">
    <property type="component" value="Unassembled WGS sequence"/>
</dbReference>
<comment type="caution">
    <text evidence="6">The sequence shown here is derived from an EMBL/GenBank/DDBJ whole genome shotgun (WGS) entry which is preliminary data.</text>
</comment>